<keyword evidence="1" id="KW-0472">Membrane</keyword>
<feature type="transmembrane region" description="Helical" evidence="1">
    <location>
        <begin position="101"/>
        <end position="134"/>
    </location>
</feature>
<feature type="transmembrane region" description="Helical" evidence="1">
    <location>
        <begin position="154"/>
        <end position="184"/>
    </location>
</feature>
<sequence length="201" mass="21661">MIGQYYSWGLLVVLIAAVAGFAALAFEKDDLHRLLLIDLVEIPSLGFIALLGTDLAEALILPGLVVGIAELFALSQIYLVKEGLQDRPVRALRIEVVQRSPAPLVLSSILVVYGVILSGFTGGAIAALGIIFLFLAKDSADDLHLLELASGLSWVLWIAAFFVFMFLPEYWYAALMGAAIGILLKVVTKMALIGTMWGEQA</sequence>
<dbReference type="EMBL" id="LNQE01001637">
    <property type="protein sequence ID" value="KUG14621.1"/>
    <property type="molecule type" value="Genomic_DNA"/>
</dbReference>
<feature type="transmembrane region" description="Helical" evidence="1">
    <location>
        <begin position="59"/>
        <end position="80"/>
    </location>
</feature>
<proteinExistence type="predicted"/>
<evidence type="ECO:0000256" key="1">
    <source>
        <dbReference type="SAM" id="Phobius"/>
    </source>
</evidence>
<protein>
    <submittedName>
        <fullName evidence="2">Energy conserving hydrogenase eha transmembrane protein g</fullName>
    </submittedName>
</protein>
<accession>A0A0W8F1C4</accession>
<gene>
    <name evidence="2" type="ORF">ASZ90_015737</name>
</gene>
<evidence type="ECO:0000313" key="2">
    <source>
        <dbReference type="EMBL" id="KUG14621.1"/>
    </source>
</evidence>
<feature type="transmembrane region" description="Helical" evidence="1">
    <location>
        <begin position="33"/>
        <end position="53"/>
    </location>
</feature>
<keyword evidence="1 2" id="KW-0812">Transmembrane</keyword>
<dbReference type="AlphaFoldDB" id="A0A0W8F1C4"/>
<comment type="caution">
    <text evidence="2">The sequence shown here is derived from an EMBL/GenBank/DDBJ whole genome shotgun (WGS) entry which is preliminary data.</text>
</comment>
<keyword evidence="1" id="KW-1133">Transmembrane helix</keyword>
<dbReference type="Pfam" id="PF09878">
    <property type="entry name" value="EhaG"/>
    <property type="match status" value="1"/>
</dbReference>
<reference evidence="2" key="1">
    <citation type="journal article" date="2015" name="Proc. Natl. Acad. Sci. U.S.A.">
        <title>Networks of energetic and metabolic interactions define dynamics in microbial communities.</title>
        <authorList>
            <person name="Embree M."/>
            <person name="Liu J.K."/>
            <person name="Al-Bassam M.M."/>
            <person name="Zengler K."/>
        </authorList>
    </citation>
    <scope>NUCLEOTIDE SEQUENCE</scope>
</reference>
<name>A0A0W8F1C4_9ZZZZ</name>
<organism evidence="2">
    <name type="scientific">hydrocarbon metagenome</name>
    <dbReference type="NCBI Taxonomy" id="938273"/>
    <lineage>
        <taxon>unclassified sequences</taxon>
        <taxon>metagenomes</taxon>
        <taxon>ecological metagenomes</taxon>
    </lineage>
</organism>
<dbReference type="InterPro" id="IPR019212">
    <property type="entry name" value="EhaG-like"/>
</dbReference>
<feature type="transmembrane region" description="Helical" evidence="1">
    <location>
        <begin position="6"/>
        <end position="26"/>
    </location>
</feature>